<comment type="caution">
    <text evidence="9">The sequence shown here is derived from an EMBL/GenBank/DDBJ whole genome shotgun (WGS) entry which is preliminary data.</text>
</comment>
<feature type="coiled-coil region" evidence="7">
    <location>
        <begin position="181"/>
        <end position="208"/>
    </location>
</feature>
<proteinExistence type="inferred from homology"/>
<dbReference type="Pfam" id="PF02463">
    <property type="entry name" value="SMC_N"/>
    <property type="match status" value="2"/>
</dbReference>
<dbReference type="GO" id="GO:0005694">
    <property type="term" value="C:chromosome"/>
    <property type="evidence" value="ECO:0007669"/>
    <property type="project" value="InterPro"/>
</dbReference>
<feature type="coiled-coil region" evidence="7">
    <location>
        <begin position="811"/>
        <end position="942"/>
    </location>
</feature>
<dbReference type="InterPro" id="IPR010935">
    <property type="entry name" value="SMC_hinge"/>
</dbReference>
<feature type="binding site" evidence="7">
    <location>
        <begin position="32"/>
        <end position="39"/>
    </location>
    <ligand>
        <name>ATP</name>
        <dbReference type="ChEBI" id="CHEBI:30616"/>
    </ligand>
</feature>
<evidence type="ECO:0000259" key="8">
    <source>
        <dbReference type="SMART" id="SM00968"/>
    </source>
</evidence>
<dbReference type="GO" id="GO:0006260">
    <property type="term" value="P:DNA replication"/>
    <property type="evidence" value="ECO:0007669"/>
    <property type="project" value="UniProtKB-UniRule"/>
</dbReference>
<dbReference type="GO" id="GO:0030261">
    <property type="term" value="P:chromosome condensation"/>
    <property type="evidence" value="ECO:0007669"/>
    <property type="project" value="InterPro"/>
</dbReference>
<dbReference type="GO" id="GO:0016887">
    <property type="term" value="F:ATP hydrolysis activity"/>
    <property type="evidence" value="ECO:0007669"/>
    <property type="project" value="InterPro"/>
</dbReference>
<dbReference type="CDD" id="cd03278">
    <property type="entry name" value="ABC_SMC_barmotin"/>
    <property type="match status" value="2"/>
</dbReference>
<comment type="domain">
    <text evidence="7">Contains large globular domains required for ATP hydrolysis at each terminus and a third globular domain forming a flexible hinge near the middle of the molecule. These domains are separated by coiled-coil structures.</text>
</comment>
<keyword evidence="6 7" id="KW-0238">DNA-binding</keyword>
<dbReference type="SUPFAM" id="SSF52540">
    <property type="entry name" value="P-loop containing nucleoside triphosphate hydrolases"/>
    <property type="match status" value="1"/>
</dbReference>
<comment type="subcellular location">
    <subcellularLocation>
        <location evidence="1 7">Cytoplasm</location>
    </subcellularLocation>
</comment>
<evidence type="ECO:0000256" key="3">
    <source>
        <dbReference type="ARBA" id="ARBA00022741"/>
    </source>
</evidence>
<keyword evidence="2 7" id="KW-0963">Cytoplasm</keyword>
<comment type="similarity">
    <text evidence="7">Belongs to the SMC family.</text>
</comment>
<evidence type="ECO:0000256" key="4">
    <source>
        <dbReference type="ARBA" id="ARBA00022840"/>
    </source>
</evidence>
<feature type="coiled-coil region" evidence="7">
    <location>
        <begin position="248"/>
        <end position="476"/>
    </location>
</feature>
<name>A0A0N0CTU0_9LACO</name>
<dbReference type="GO" id="GO:0007059">
    <property type="term" value="P:chromosome segregation"/>
    <property type="evidence" value="ECO:0007669"/>
    <property type="project" value="UniProtKB-UniRule"/>
</dbReference>
<dbReference type="AlphaFoldDB" id="A0A0N0CTU0"/>
<dbReference type="HAMAP" id="MF_01894">
    <property type="entry name" value="Smc_prok"/>
    <property type="match status" value="1"/>
</dbReference>
<dbReference type="FunFam" id="3.40.50.300:FF:000901">
    <property type="entry name" value="Chromosome partition protein Smc"/>
    <property type="match status" value="1"/>
</dbReference>
<dbReference type="GO" id="GO:0005737">
    <property type="term" value="C:cytoplasm"/>
    <property type="evidence" value="ECO:0007669"/>
    <property type="project" value="UniProtKB-SubCell"/>
</dbReference>
<dbReference type="Gene3D" id="3.40.50.300">
    <property type="entry name" value="P-loop containing nucleotide triphosphate hydrolases"/>
    <property type="match status" value="2"/>
</dbReference>
<evidence type="ECO:0000256" key="2">
    <source>
        <dbReference type="ARBA" id="ARBA00022490"/>
    </source>
</evidence>
<dbReference type="InterPro" id="IPR011890">
    <property type="entry name" value="SMC_prok"/>
</dbReference>
<dbReference type="InterPro" id="IPR027417">
    <property type="entry name" value="P-loop_NTPase"/>
</dbReference>
<dbReference type="EMBL" id="JXCZ01000018">
    <property type="protein sequence ID" value="KOY79239.1"/>
    <property type="molecule type" value="Genomic_DNA"/>
</dbReference>
<evidence type="ECO:0000256" key="6">
    <source>
        <dbReference type="ARBA" id="ARBA00023125"/>
    </source>
</evidence>
<evidence type="ECO:0000256" key="1">
    <source>
        <dbReference type="ARBA" id="ARBA00004496"/>
    </source>
</evidence>
<evidence type="ECO:0000256" key="7">
    <source>
        <dbReference type="HAMAP-Rule" id="MF_01894"/>
    </source>
</evidence>
<protein>
    <recommendedName>
        <fullName evidence="7">Chromosome partition protein Smc</fullName>
    </recommendedName>
</protein>
<sequence>MKLKSLEIAGFKSFANKTTINFTDGLTAIVGPNGSGKSNVIEAIRWVLGEQSSKTLRGSKMSDVIFSGSSTHKPVNRAEVKLTLDNTDRYVNSSYSEIIITRRLYRSGESQYLINNSECRLKDINNLFMDTGMGIGSFSIISQGSVEDIFNSKPEDRRSIIETAAGVYKYKQQKHDANLKLQQTHENLDRVEDIIFELKDRNDQLKEQSEIAVKYLDLKKELKKYDVSRIALELNQIGADWNNTKAIIAEEKQNSEDINKHLNELTSQKKSLNEQLEVLLTKKEEQQDNLLNYSKKIEQLTGQQDLSNQEIEFKKTSLKEHKANLEKLNSQVADLQSKEKEINSEIDKLNQEIDKHKQYLKEIDEDKIDQMIIDKKAEYEDARGEYLAIMQKIANVNNESTYLEKTQKQADVQNDSNRQKISGVNDEINQLEQAVEELNHAYNKKNEEVQKVQSDFNEYQAQVNGLKKQLDDQQSIWYKQLEDTQNLKIKYNSLNNLQNDHSNFYRGAQSVLNNKDHLNGVLGSVSEFIKVPAEYTTAIETALGNQLQQIVVTNNVSARQAVKFLNDNRLGRATFLPVNEISQRSVNNNVLSTCQNSDGFIGVANELVEINDKLKSVTSHLLGNVLIVKNLHTATDISNKIRHSNRIVTLSGEIVNAGGSITGGSNKRQYDGVLTQKNKLEELEKQFKESQEVAKQTEAKLVELQDKLKELNAKSDSFYDNKRQYNGQLDSINNKLTFAKESLVRKQRELKAIRMSNGGLFDDDIDKKQRQNKKLKEQLNVDLVNNQTKSKDIQEKIETLESMKDNNSSKVQSTREKLIVLKEKLSNFRDQKANLIEDFDRLDADIDDEKENIDELNEAISNNMLSVNQDDEIKLVNQQIQSIQSNLQECKESIEKHQGEIKEVEDQIDKQTMDSVNQQNYLNKQTNKFEQLEKQLASLKQQLIGKYEVNLNEIDDIVVDDTIDNIKAHIDDLRRSIDHLGVVNVSAIDEYKEVSKRYEFLVRQSDDLKNSSQQLTDTMNKIDVTVEKKFKDTFDAIATQFSKVYNEIFGGGKAKLLLTDPNDLLTTGIEIMAQPPGKKYRHMSLLSGGEKALTAIALLFAVLKVKPVPFSILDEAESALDAENVDRYARYMTKLDDGTQFIVITHRKETMVYADTLYGVTMQNSGVSKVVTANLNKFNAAEE</sequence>
<dbReference type="InterPro" id="IPR003395">
    <property type="entry name" value="RecF/RecN/SMC_N"/>
</dbReference>
<dbReference type="PATRIC" id="fig|148814.9.peg.694"/>
<evidence type="ECO:0000313" key="10">
    <source>
        <dbReference type="Proteomes" id="UP000037749"/>
    </source>
</evidence>
<dbReference type="FunFam" id="3.40.50.300:FF:000984">
    <property type="entry name" value="Chromosome partition protein Smc"/>
    <property type="match status" value="1"/>
</dbReference>
<keyword evidence="3 7" id="KW-0547">Nucleotide-binding</keyword>
<dbReference type="GO" id="GO:0005524">
    <property type="term" value="F:ATP binding"/>
    <property type="evidence" value="ECO:0007669"/>
    <property type="project" value="UniProtKB-UniRule"/>
</dbReference>
<dbReference type="GO" id="GO:0007062">
    <property type="term" value="P:sister chromatid cohesion"/>
    <property type="evidence" value="ECO:0007669"/>
    <property type="project" value="InterPro"/>
</dbReference>
<gene>
    <name evidence="7 9" type="primary">smc</name>
    <name evidence="9" type="ORF">RZ72_11770</name>
</gene>
<dbReference type="Gene3D" id="1.20.1060.20">
    <property type="match status" value="1"/>
</dbReference>
<dbReference type="Gene3D" id="1.10.287.1490">
    <property type="match status" value="1"/>
</dbReference>
<dbReference type="NCBIfam" id="TIGR02168">
    <property type="entry name" value="SMC_prok_B"/>
    <property type="match status" value="1"/>
</dbReference>
<accession>A0A0N0CTU0</accession>
<evidence type="ECO:0000256" key="5">
    <source>
        <dbReference type="ARBA" id="ARBA00023054"/>
    </source>
</evidence>
<reference evidence="9 10" key="1">
    <citation type="journal article" date="2015" name="Genome Biol. Evol.">
        <title>Functionally Structured Genomes in Lactobacillus kunkeei Colonizing the Honey Crop and Food Products of Honeybees and Stingless Bees.</title>
        <authorList>
            <person name="Tamarit D."/>
            <person name="Ellegaard K.M."/>
            <person name="Wikander J."/>
            <person name="Olofsson T."/>
            <person name="Vasquez A."/>
            <person name="Andersson S.G."/>
        </authorList>
    </citation>
    <scope>NUCLEOTIDE SEQUENCE [LARGE SCALE GENOMIC DNA]</scope>
    <source>
        <strain evidence="9 10">LAla</strain>
    </source>
</reference>
<comment type="subunit">
    <text evidence="7">Homodimer.</text>
</comment>
<organism evidence="9 10">
    <name type="scientific">Apilactobacillus kunkeei</name>
    <dbReference type="NCBI Taxonomy" id="148814"/>
    <lineage>
        <taxon>Bacteria</taxon>
        <taxon>Bacillati</taxon>
        <taxon>Bacillota</taxon>
        <taxon>Bacilli</taxon>
        <taxon>Lactobacillales</taxon>
        <taxon>Lactobacillaceae</taxon>
        <taxon>Apilactobacillus</taxon>
    </lineage>
</organism>
<dbReference type="PIRSF" id="PIRSF005719">
    <property type="entry name" value="SMC"/>
    <property type="match status" value="1"/>
</dbReference>
<keyword evidence="5 7" id="KW-0175">Coiled coil</keyword>
<feature type="domain" description="SMC hinge" evidence="8">
    <location>
        <begin position="519"/>
        <end position="638"/>
    </location>
</feature>
<dbReference type="Pfam" id="PF06470">
    <property type="entry name" value="SMC_hinge"/>
    <property type="match status" value="1"/>
</dbReference>
<dbReference type="InterPro" id="IPR024704">
    <property type="entry name" value="SMC"/>
</dbReference>
<keyword evidence="4 7" id="KW-0067">ATP-binding</keyword>
<dbReference type="Proteomes" id="UP000037749">
    <property type="component" value="Unassembled WGS sequence"/>
</dbReference>
<dbReference type="InterPro" id="IPR036277">
    <property type="entry name" value="SMC_hinge_sf"/>
</dbReference>
<dbReference type="GO" id="GO:0003677">
    <property type="term" value="F:DNA binding"/>
    <property type="evidence" value="ECO:0007669"/>
    <property type="project" value="UniProtKB-UniRule"/>
</dbReference>
<dbReference type="SUPFAM" id="SSF75553">
    <property type="entry name" value="Smc hinge domain"/>
    <property type="match status" value="1"/>
</dbReference>
<comment type="function">
    <text evidence="7">Required for chromosome condensation and partitioning.</text>
</comment>
<evidence type="ECO:0000313" key="9">
    <source>
        <dbReference type="EMBL" id="KOY79239.1"/>
    </source>
</evidence>
<dbReference type="RefSeq" id="WP_053796580.1">
    <property type="nucleotide sequence ID" value="NZ_JXCZ01000018.1"/>
</dbReference>
<dbReference type="PANTHER" id="PTHR43977">
    <property type="entry name" value="STRUCTURAL MAINTENANCE OF CHROMOSOMES PROTEIN 3"/>
    <property type="match status" value="1"/>
</dbReference>
<dbReference type="Gene3D" id="3.30.70.1620">
    <property type="match status" value="1"/>
</dbReference>
<feature type="coiled-coil region" evidence="7">
    <location>
        <begin position="673"/>
        <end position="749"/>
    </location>
</feature>
<dbReference type="SMART" id="SM00968">
    <property type="entry name" value="SMC_hinge"/>
    <property type="match status" value="1"/>
</dbReference>